<reference evidence="2 3" key="1">
    <citation type="submission" date="2019-08" db="EMBL/GenBank/DDBJ databases">
        <authorList>
            <person name="Peeters C."/>
        </authorList>
    </citation>
    <scope>NUCLEOTIDE SEQUENCE [LARGE SCALE GENOMIC DNA]</scope>
    <source>
        <strain evidence="2 3">LMG 31106</strain>
    </source>
</reference>
<dbReference type="RefSeq" id="WP_174975360.1">
    <property type="nucleotide sequence ID" value="NZ_CABPSL010000024.1"/>
</dbReference>
<evidence type="ECO:0000256" key="1">
    <source>
        <dbReference type="SAM" id="SignalP"/>
    </source>
</evidence>
<dbReference type="AlphaFoldDB" id="A0A5E4Y9Y1"/>
<keyword evidence="1" id="KW-0732">Signal</keyword>
<feature type="chain" id="PRO_5023046090" evidence="1">
    <location>
        <begin position="23"/>
        <end position="122"/>
    </location>
</feature>
<dbReference type="InterPro" id="IPR042230">
    <property type="entry name" value="CusF_sf"/>
</dbReference>
<gene>
    <name evidence="2" type="primary">cusF</name>
    <name evidence="2" type="ORF">PCE31106_04367</name>
</gene>
<proteinExistence type="predicted"/>
<dbReference type="Pfam" id="PF11604">
    <property type="entry name" value="CusF_Ec"/>
    <property type="match status" value="1"/>
</dbReference>
<accession>A0A5E4Y9Y1</accession>
<feature type="signal peptide" evidence="1">
    <location>
        <begin position="1"/>
        <end position="22"/>
    </location>
</feature>
<name>A0A5E4Y9Y1_9BURK</name>
<protein>
    <submittedName>
        <fullName evidence="2">Cation efflux system protein CusF</fullName>
    </submittedName>
</protein>
<sequence length="122" mass="12131">MFKMISAMLTCVALGASLPAVAAGAADMKPMSGMSQMGGMKTDKSAAVTATGTGVVKAVDKQAGSVTLAHGPINALGWGPMTMGFKVANAKLLSGVSVGQKVNFTLVSTGDAQTVTAIQPSK</sequence>
<dbReference type="Proteomes" id="UP000384354">
    <property type="component" value="Unassembled WGS sequence"/>
</dbReference>
<dbReference type="InterPro" id="IPR021647">
    <property type="entry name" value="CusF_Ec"/>
</dbReference>
<dbReference type="EMBL" id="CABPSL010000024">
    <property type="protein sequence ID" value="VVE45549.1"/>
    <property type="molecule type" value="Genomic_DNA"/>
</dbReference>
<evidence type="ECO:0000313" key="2">
    <source>
        <dbReference type="EMBL" id="VVE45549.1"/>
    </source>
</evidence>
<dbReference type="Gene3D" id="2.40.50.320">
    <property type="entry name" value="Copper binding periplasmic protein CusF"/>
    <property type="match status" value="1"/>
</dbReference>
<evidence type="ECO:0000313" key="3">
    <source>
        <dbReference type="Proteomes" id="UP000384354"/>
    </source>
</evidence>
<organism evidence="2 3">
    <name type="scientific">Pandoraea cepalis</name>
    <dbReference type="NCBI Taxonomy" id="2508294"/>
    <lineage>
        <taxon>Bacteria</taxon>
        <taxon>Pseudomonadati</taxon>
        <taxon>Pseudomonadota</taxon>
        <taxon>Betaproteobacteria</taxon>
        <taxon>Burkholderiales</taxon>
        <taxon>Burkholderiaceae</taxon>
        <taxon>Pandoraea</taxon>
    </lineage>
</organism>